<proteinExistence type="predicted"/>
<keyword evidence="2" id="KW-1185">Reference proteome</keyword>
<dbReference type="PROSITE" id="PS51318">
    <property type="entry name" value="TAT"/>
    <property type="match status" value="1"/>
</dbReference>
<dbReference type="InterPro" id="IPR010869">
    <property type="entry name" value="DUF1501"/>
</dbReference>
<protein>
    <recommendedName>
        <fullName evidence="3">DUF1501 domain-containing protein</fullName>
    </recommendedName>
</protein>
<evidence type="ECO:0000313" key="2">
    <source>
        <dbReference type="Proteomes" id="UP000322887"/>
    </source>
</evidence>
<dbReference type="SUPFAM" id="SSF53649">
    <property type="entry name" value="Alkaline phosphatase-like"/>
    <property type="match status" value="1"/>
</dbReference>
<dbReference type="InterPro" id="IPR017850">
    <property type="entry name" value="Alkaline_phosphatase_core_sf"/>
</dbReference>
<dbReference type="Pfam" id="PF07394">
    <property type="entry name" value="DUF1501"/>
    <property type="match status" value="1"/>
</dbReference>
<dbReference type="Gene3D" id="3.40.720.10">
    <property type="entry name" value="Alkaline Phosphatase, subunit A"/>
    <property type="match status" value="1"/>
</dbReference>
<dbReference type="PANTHER" id="PTHR43737">
    <property type="entry name" value="BLL7424 PROTEIN"/>
    <property type="match status" value="1"/>
</dbReference>
<evidence type="ECO:0008006" key="3">
    <source>
        <dbReference type="Google" id="ProtNLM"/>
    </source>
</evidence>
<name>A0ABX5YJ44_9PLAN</name>
<dbReference type="EMBL" id="CP042910">
    <property type="protein sequence ID" value="QEG15741.1"/>
    <property type="molecule type" value="Genomic_DNA"/>
</dbReference>
<gene>
    <name evidence="1" type="ORF">GmarT_15840</name>
</gene>
<dbReference type="PANTHER" id="PTHR43737:SF1">
    <property type="entry name" value="DUF1501 DOMAIN-CONTAINING PROTEIN"/>
    <property type="match status" value="1"/>
</dbReference>
<dbReference type="GeneID" id="98646214"/>
<organism evidence="1 2">
    <name type="scientific">Gimesia maris</name>
    <dbReference type="NCBI Taxonomy" id="122"/>
    <lineage>
        <taxon>Bacteria</taxon>
        <taxon>Pseudomonadati</taxon>
        <taxon>Planctomycetota</taxon>
        <taxon>Planctomycetia</taxon>
        <taxon>Planctomycetales</taxon>
        <taxon>Planctomycetaceae</taxon>
        <taxon>Gimesia</taxon>
    </lineage>
</organism>
<sequence length="471" mass="52070">MNHWNSYRGSTPLTRREMLQRSSAGFGSLALAALLGNEGRAASKKPEQSPHFTPKAKRVIFLFMHGGPSHMDTFDYKPQLQKDSGKPLPFDKPQVFSAETGNLLGSPWKFKQHGESGAWVSELFPHVAGCVDDLCIINSMYGSNSRHGGALLELHTGSDTFVRPSMGSWITYGLGSENQDLPGFITVCPTLTHGGVNAYSSSFLPADFQGTPIGNASIPADRALIPFIKNESGIPMSVQRKELDYLQQMNREHLAESGPDAALEGRINSFELAYRMQTAAPELQDISDESEATQKEYGLDQDVTKNFGRQCLMARRFAERGVRFVQITHSYKWDQHGGLKTALPRNCKEVDQPIAALLKDLKARGLLDDTLVLWGGEFGRTPVSQGADGRDHNPQGYTMWMAGGGIKGGLQYGATDDYGYYAVQNKVHVHDLHATMLHLLGLDHKKLTYQFAGRDFRLTDVHGEVMYDLFA</sequence>
<evidence type="ECO:0000313" key="1">
    <source>
        <dbReference type="EMBL" id="QEG15741.1"/>
    </source>
</evidence>
<dbReference type="Proteomes" id="UP000322887">
    <property type="component" value="Chromosome"/>
</dbReference>
<accession>A0ABX5YJ44</accession>
<dbReference type="RefSeq" id="WP_002645993.1">
    <property type="nucleotide sequence ID" value="NZ_CAXBMG010000036.1"/>
</dbReference>
<dbReference type="InterPro" id="IPR006311">
    <property type="entry name" value="TAT_signal"/>
</dbReference>
<reference evidence="1 2" key="1">
    <citation type="submission" date="2019-08" db="EMBL/GenBank/DDBJ databases">
        <title>Deep-cultivation of Planctomycetes and their phenomic and genomic characterization uncovers novel biology.</title>
        <authorList>
            <person name="Wiegand S."/>
            <person name="Jogler M."/>
            <person name="Boedeker C."/>
            <person name="Pinto D."/>
            <person name="Vollmers J."/>
            <person name="Rivas-Marin E."/>
            <person name="Kohn T."/>
            <person name="Peeters S.H."/>
            <person name="Heuer A."/>
            <person name="Rast P."/>
            <person name="Oberbeckmann S."/>
            <person name="Bunk B."/>
            <person name="Jeske O."/>
            <person name="Meyerdierks A."/>
            <person name="Storesund J.E."/>
            <person name="Kallscheuer N."/>
            <person name="Luecker S."/>
            <person name="Lage O.M."/>
            <person name="Pohl T."/>
            <person name="Merkel B.J."/>
            <person name="Hornburger P."/>
            <person name="Mueller R.-W."/>
            <person name="Bruemmer F."/>
            <person name="Labrenz M."/>
            <person name="Spormann A.M."/>
            <person name="Op den Camp H."/>
            <person name="Overmann J."/>
            <person name="Amann R."/>
            <person name="Jetten M.S.M."/>
            <person name="Mascher T."/>
            <person name="Medema M.H."/>
            <person name="Devos D.P."/>
            <person name="Kaster A.-K."/>
            <person name="Ovreas L."/>
            <person name="Rohde M."/>
            <person name="Galperin M.Y."/>
            <person name="Jogler C."/>
        </authorList>
    </citation>
    <scope>NUCLEOTIDE SEQUENCE [LARGE SCALE GENOMIC DNA]</scope>
    <source>
        <strain evidence="1 2">DSM 8797</strain>
    </source>
</reference>